<dbReference type="FunFam" id="2.40.10.120:FF:000002">
    <property type="entry name" value="HtrA serine peptidase 3"/>
    <property type="match status" value="1"/>
</dbReference>
<evidence type="ECO:0000313" key="17">
    <source>
        <dbReference type="Proteomes" id="UP000265120"/>
    </source>
</evidence>
<dbReference type="InterPro" id="IPR009030">
    <property type="entry name" value="Growth_fac_rcpt_cys_sf"/>
</dbReference>
<dbReference type="Pfam" id="PF17820">
    <property type="entry name" value="PDZ_6"/>
    <property type="match status" value="1"/>
</dbReference>
<dbReference type="GO" id="GO:0004252">
    <property type="term" value="F:serine-type endopeptidase activity"/>
    <property type="evidence" value="ECO:0007669"/>
    <property type="project" value="InterPro"/>
</dbReference>
<dbReference type="Pfam" id="PF07648">
    <property type="entry name" value="Kazal_2"/>
    <property type="match status" value="1"/>
</dbReference>
<dbReference type="Ensembl" id="ENSCSET00000002046.1">
    <property type="protein sequence ID" value="ENSCSEP00000002012.1"/>
    <property type="gene ID" value="ENSCSEG00000001364.1"/>
</dbReference>
<comment type="similarity">
    <text evidence="3">Belongs to the peptidase S1C family.</text>
</comment>
<dbReference type="GO" id="GO:0012501">
    <property type="term" value="P:programmed cell death"/>
    <property type="evidence" value="ECO:0007669"/>
    <property type="project" value="TreeGrafter"/>
</dbReference>
<dbReference type="GO" id="GO:0005829">
    <property type="term" value="C:cytosol"/>
    <property type="evidence" value="ECO:0007669"/>
    <property type="project" value="UniProtKB-SubCell"/>
</dbReference>
<dbReference type="InterPro" id="IPR041489">
    <property type="entry name" value="PDZ_6"/>
</dbReference>
<protein>
    <submittedName>
        <fullName evidence="16">Serine protease HTRA1B-like</fullName>
    </submittedName>
</protein>
<dbReference type="GO" id="GO:0005576">
    <property type="term" value="C:extracellular region"/>
    <property type="evidence" value="ECO:0007669"/>
    <property type="project" value="UniProtKB-SubCell"/>
</dbReference>
<dbReference type="Gene3D" id="3.30.60.30">
    <property type="match status" value="1"/>
</dbReference>
<name>A0A3P8UHZ9_CYNSE</name>
<dbReference type="Gene3D" id="4.10.40.20">
    <property type="match status" value="1"/>
</dbReference>
<proteinExistence type="inferred from homology"/>
<evidence type="ECO:0000256" key="3">
    <source>
        <dbReference type="ARBA" id="ARBA00010541"/>
    </source>
</evidence>
<dbReference type="InterPro" id="IPR001940">
    <property type="entry name" value="Peptidase_S1C"/>
</dbReference>
<dbReference type="PROSITE" id="PS51465">
    <property type="entry name" value="KAZAL_2"/>
    <property type="match status" value="1"/>
</dbReference>
<reference evidence="16" key="2">
    <citation type="submission" date="2025-08" db="UniProtKB">
        <authorList>
            <consortium name="Ensembl"/>
        </authorList>
    </citation>
    <scope>IDENTIFICATION</scope>
</reference>
<keyword evidence="5" id="KW-0964">Secreted</keyword>
<feature type="signal peptide" evidence="12">
    <location>
        <begin position="1"/>
        <end position="19"/>
    </location>
</feature>
<dbReference type="SUPFAM" id="SSF50156">
    <property type="entry name" value="PDZ domain-like"/>
    <property type="match status" value="1"/>
</dbReference>
<dbReference type="GeneID" id="103382293"/>
<organism evidence="16 17">
    <name type="scientific">Cynoglossus semilaevis</name>
    <name type="common">Tongue sole</name>
    <dbReference type="NCBI Taxonomy" id="244447"/>
    <lineage>
        <taxon>Eukaryota</taxon>
        <taxon>Metazoa</taxon>
        <taxon>Chordata</taxon>
        <taxon>Craniata</taxon>
        <taxon>Vertebrata</taxon>
        <taxon>Euteleostomi</taxon>
        <taxon>Actinopterygii</taxon>
        <taxon>Neopterygii</taxon>
        <taxon>Teleostei</taxon>
        <taxon>Neoteleostei</taxon>
        <taxon>Acanthomorphata</taxon>
        <taxon>Carangaria</taxon>
        <taxon>Pleuronectiformes</taxon>
        <taxon>Pleuronectoidei</taxon>
        <taxon>Cynoglossidae</taxon>
        <taxon>Cynoglossinae</taxon>
        <taxon>Cynoglossus</taxon>
    </lineage>
</organism>
<evidence type="ECO:0000256" key="7">
    <source>
        <dbReference type="ARBA" id="ARBA00022729"/>
    </source>
</evidence>
<dbReference type="InterPro" id="IPR002350">
    <property type="entry name" value="Kazal_dom"/>
</dbReference>
<dbReference type="PROSITE" id="PS50106">
    <property type="entry name" value="PDZ"/>
    <property type="match status" value="1"/>
</dbReference>
<reference evidence="16" key="3">
    <citation type="submission" date="2025-09" db="UniProtKB">
        <authorList>
            <consortium name="Ensembl"/>
        </authorList>
    </citation>
    <scope>IDENTIFICATION</scope>
</reference>
<reference evidence="16 17" key="1">
    <citation type="journal article" date="2014" name="Nat. Genet.">
        <title>Whole-genome sequence of a flatfish provides insights into ZW sex chromosome evolution and adaptation to a benthic lifestyle.</title>
        <authorList>
            <person name="Chen S."/>
            <person name="Zhang G."/>
            <person name="Shao C."/>
            <person name="Huang Q."/>
            <person name="Liu G."/>
            <person name="Zhang P."/>
            <person name="Song W."/>
            <person name="An N."/>
            <person name="Chalopin D."/>
            <person name="Volff J.N."/>
            <person name="Hong Y."/>
            <person name="Li Q."/>
            <person name="Sha Z."/>
            <person name="Zhou H."/>
            <person name="Xie M."/>
            <person name="Yu Q."/>
            <person name="Liu Y."/>
            <person name="Xiang H."/>
            <person name="Wang N."/>
            <person name="Wu K."/>
            <person name="Yang C."/>
            <person name="Zhou Q."/>
            <person name="Liao X."/>
            <person name="Yang L."/>
            <person name="Hu Q."/>
            <person name="Zhang J."/>
            <person name="Meng L."/>
            <person name="Jin L."/>
            <person name="Tian Y."/>
            <person name="Lian J."/>
            <person name="Yang J."/>
            <person name="Miao G."/>
            <person name="Liu S."/>
            <person name="Liang Z."/>
            <person name="Yan F."/>
            <person name="Li Y."/>
            <person name="Sun B."/>
            <person name="Zhang H."/>
            <person name="Zhang J."/>
            <person name="Zhu Y."/>
            <person name="Du M."/>
            <person name="Zhao Y."/>
            <person name="Schartl M."/>
            <person name="Tang Q."/>
            <person name="Wang J."/>
        </authorList>
    </citation>
    <scope>NUCLEOTIDE SEQUENCE</scope>
</reference>
<dbReference type="PANTHER" id="PTHR22939:SF13">
    <property type="entry name" value="SERINE PROTEASE HTRA1"/>
    <property type="match status" value="1"/>
</dbReference>
<evidence type="ECO:0000313" key="16">
    <source>
        <dbReference type="Ensembl" id="ENSCSEP00000002012.1"/>
    </source>
</evidence>
<dbReference type="SUPFAM" id="SSF57184">
    <property type="entry name" value="Growth factor receptor domain"/>
    <property type="match status" value="1"/>
</dbReference>
<dbReference type="GO" id="GO:0019838">
    <property type="term" value="F:growth factor binding"/>
    <property type="evidence" value="ECO:0007669"/>
    <property type="project" value="UniProtKB-KW"/>
</dbReference>
<comment type="subcellular location">
    <subcellularLocation>
        <location evidence="1">Cytoplasm</location>
        <location evidence="1">Cytosol</location>
    </subcellularLocation>
    <subcellularLocation>
        <location evidence="2">Secreted</location>
    </subcellularLocation>
</comment>
<dbReference type="InterPro" id="IPR036058">
    <property type="entry name" value="Kazal_dom_sf"/>
</dbReference>
<keyword evidence="8" id="KW-0378">Hydrolase</keyword>
<evidence type="ECO:0000256" key="8">
    <source>
        <dbReference type="ARBA" id="ARBA00022801"/>
    </source>
</evidence>
<dbReference type="STRING" id="244447.ENSCSEP00000002012"/>
<evidence type="ECO:0000256" key="5">
    <source>
        <dbReference type="ARBA" id="ARBA00022525"/>
    </source>
</evidence>
<dbReference type="PROSITE" id="PS51323">
    <property type="entry name" value="IGFBP_N_2"/>
    <property type="match status" value="1"/>
</dbReference>
<dbReference type="SUPFAM" id="SSF100895">
    <property type="entry name" value="Kazal-type serine protease inhibitors"/>
    <property type="match status" value="1"/>
</dbReference>
<evidence type="ECO:0000259" key="14">
    <source>
        <dbReference type="PROSITE" id="PS51323"/>
    </source>
</evidence>
<feature type="domain" description="IGFBP N-terminal" evidence="14">
    <location>
        <begin position="24"/>
        <end position="105"/>
    </location>
</feature>
<dbReference type="PRINTS" id="PR00834">
    <property type="entry name" value="PROTEASES2C"/>
</dbReference>
<dbReference type="Gene3D" id="2.30.42.10">
    <property type="match status" value="1"/>
</dbReference>
<keyword evidence="4" id="KW-0963">Cytoplasm</keyword>
<dbReference type="PANTHER" id="PTHR22939">
    <property type="entry name" value="SERINE PROTEASE FAMILY S1C HTRA-RELATED"/>
    <property type="match status" value="1"/>
</dbReference>
<evidence type="ECO:0000256" key="10">
    <source>
        <dbReference type="ARBA" id="ARBA00023157"/>
    </source>
</evidence>
<dbReference type="SMART" id="SM00228">
    <property type="entry name" value="PDZ"/>
    <property type="match status" value="1"/>
</dbReference>
<keyword evidence="10" id="KW-1015">Disulfide bond</keyword>
<dbReference type="GO" id="GO:0043065">
    <property type="term" value="P:positive regulation of apoptotic process"/>
    <property type="evidence" value="ECO:0007669"/>
    <property type="project" value="TreeGrafter"/>
</dbReference>
<dbReference type="KEGG" id="csem:103382293"/>
<dbReference type="GO" id="GO:0006508">
    <property type="term" value="P:proteolysis"/>
    <property type="evidence" value="ECO:0007669"/>
    <property type="project" value="UniProtKB-KW"/>
</dbReference>
<feature type="chain" id="PRO_5018123388" evidence="12">
    <location>
        <begin position="20"/>
        <end position="472"/>
    </location>
</feature>
<evidence type="ECO:0000259" key="13">
    <source>
        <dbReference type="PROSITE" id="PS50106"/>
    </source>
</evidence>
<dbReference type="CDD" id="cd00104">
    <property type="entry name" value="KAZAL_FS"/>
    <property type="match status" value="1"/>
</dbReference>
<evidence type="ECO:0000256" key="2">
    <source>
        <dbReference type="ARBA" id="ARBA00004613"/>
    </source>
</evidence>
<dbReference type="Proteomes" id="UP000265120">
    <property type="component" value="Chromosome 8"/>
</dbReference>
<evidence type="ECO:0000256" key="11">
    <source>
        <dbReference type="ARBA" id="ARBA00023183"/>
    </source>
</evidence>
<dbReference type="CDD" id="cd06785">
    <property type="entry name" value="cpPDZ_HtrA-like"/>
    <property type="match status" value="1"/>
</dbReference>
<keyword evidence="9" id="KW-0720">Serine protease</keyword>
<evidence type="ECO:0000256" key="9">
    <source>
        <dbReference type="ARBA" id="ARBA00022825"/>
    </source>
</evidence>
<dbReference type="GeneTree" id="ENSGT00940000156955"/>
<evidence type="ECO:0000259" key="15">
    <source>
        <dbReference type="PROSITE" id="PS51465"/>
    </source>
</evidence>
<dbReference type="InterPro" id="IPR036034">
    <property type="entry name" value="PDZ_sf"/>
</dbReference>
<dbReference type="SMART" id="SM00121">
    <property type="entry name" value="IB"/>
    <property type="match status" value="1"/>
</dbReference>
<dbReference type="SMART" id="SM00280">
    <property type="entry name" value="KAZAL"/>
    <property type="match status" value="1"/>
</dbReference>
<dbReference type="InterPro" id="IPR001478">
    <property type="entry name" value="PDZ"/>
</dbReference>
<dbReference type="SUPFAM" id="SSF50494">
    <property type="entry name" value="Trypsin-like serine proteases"/>
    <property type="match status" value="1"/>
</dbReference>
<evidence type="ECO:0000256" key="4">
    <source>
        <dbReference type="ARBA" id="ARBA00022490"/>
    </source>
</evidence>
<dbReference type="OrthoDB" id="4217619at2759"/>
<sequence>MRFLSLLCVSMLLLVHARAHRRRSTSNCPHKCDKSSCPPIPADCLSGDTLDRCDCCPVCASGEGERCGGADAQECAQGLECVVSGGVQVSSTVRQRSAAGVCMCSSSEPVCGSDGVTYRNICELKSAGDKATKLQLLQPVVVQTGGCTTVQQNPDSLRYKYNFIADVVEKIAPAVVHIELYRKMIFTKREVAVASGSGFVVSEDGLIVTNAHVVANKHRVKVELKSGATFDAKIRDVDEKADIALIKINAPMKLPVLQLGHSADLRPGEFVVAIGSPFSLQNTVTTGIVSTTQRGGKELGLRNSDMEYIQTDAIINYGNSGGPLVNLDGEVIGINTLKVTAGISFAIPSDKIREFLTESHDRMVKGQTSPKKKYIGVKMMSLTPTMSRELKERQADFPDLSSGAYVFEVIKRTPAEKAGLKEGDIIISINGEPITSATDVSNIIKRDDTLRTVVRRGNEDVILTIVPEEIEP</sequence>
<dbReference type="InterPro" id="IPR009003">
    <property type="entry name" value="Peptidase_S1_PA"/>
</dbReference>
<dbReference type="Pfam" id="PF13365">
    <property type="entry name" value="Trypsin_2"/>
    <property type="match status" value="1"/>
</dbReference>
<feature type="domain" description="PDZ" evidence="13">
    <location>
        <begin position="363"/>
        <end position="438"/>
    </location>
</feature>
<dbReference type="OMA" id="PAECAGS"/>
<dbReference type="InterPro" id="IPR000867">
    <property type="entry name" value="IGFBP-like"/>
</dbReference>
<accession>A0A3P8UHZ9</accession>
<dbReference type="Gene3D" id="2.40.10.120">
    <property type="match status" value="1"/>
</dbReference>
<dbReference type="RefSeq" id="XP_008313256.1">
    <property type="nucleotide sequence ID" value="XM_008315034.3"/>
</dbReference>
<feature type="domain" description="Kazal-like" evidence="15">
    <location>
        <begin position="102"/>
        <end position="149"/>
    </location>
</feature>
<evidence type="ECO:0000256" key="12">
    <source>
        <dbReference type="SAM" id="SignalP"/>
    </source>
</evidence>
<dbReference type="AlphaFoldDB" id="A0A3P8UHZ9"/>
<keyword evidence="11" id="KW-0340">Growth factor binding</keyword>
<keyword evidence="7 12" id="KW-0732">Signal</keyword>
<dbReference type="Pfam" id="PF00219">
    <property type="entry name" value="IGFBP"/>
    <property type="match status" value="1"/>
</dbReference>
<keyword evidence="6" id="KW-0645">Protease</keyword>
<dbReference type="InParanoid" id="A0A3P8UHZ9"/>
<evidence type="ECO:0000256" key="1">
    <source>
        <dbReference type="ARBA" id="ARBA00004514"/>
    </source>
</evidence>
<evidence type="ECO:0000256" key="6">
    <source>
        <dbReference type="ARBA" id="ARBA00022670"/>
    </source>
</evidence>
<keyword evidence="17" id="KW-1185">Reference proteome</keyword>